<gene>
    <name evidence="11" type="ORF">LIER_26941</name>
</gene>
<feature type="domain" description="R" evidence="10">
    <location>
        <begin position="189"/>
        <end position="206"/>
    </location>
</feature>
<organism evidence="11 12">
    <name type="scientific">Lithospermum erythrorhizon</name>
    <name type="common">Purple gromwell</name>
    <name type="synonym">Lithospermum officinale var. erythrorhizon</name>
    <dbReference type="NCBI Taxonomy" id="34254"/>
    <lineage>
        <taxon>Eukaryota</taxon>
        <taxon>Viridiplantae</taxon>
        <taxon>Streptophyta</taxon>
        <taxon>Embryophyta</taxon>
        <taxon>Tracheophyta</taxon>
        <taxon>Spermatophyta</taxon>
        <taxon>Magnoliopsida</taxon>
        <taxon>eudicotyledons</taxon>
        <taxon>Gunneridae</taxon>
        <taxon>Pentapetalae</taxon>
        <taxon>asterids</taxon>
        <taxon>lamiids</taxon>
        <taxon>Boraginales</taxon>
        <taxon>Boraginaceae</taxon>
        <taxon>Boraginoideae</taxon>
        <taxon>Lithospermeae</taxon>
        <taxon>Lithospermum</taxon>
    </lineage>
</organism>
<proteinExistence type="predicted"/>
<dbReference type="PROSITE" id="PS51369">
    <property type="entry name" value="TCP"/>
    <property type="match status" value="1"/>
</dbReference>
<keyword evidence="12" id="KW-1185">Reference proteome</keyword>
<evidence type="ECO:0000256" key="8">
    <source>
        <dbReference type="SAM" id="MobiDB-lite"/>
    </source>
</evidence>
<evidence type="ECO:0000256" key="5">
    <source>
        <dbReference type="ARBA" id="ARBA00023163"/>
    </source>
</evidence>
<name>A0AAV3RBS1_LITER</name>
<sequence>MAMDHQESNNNNIGSTSKKECNEFEINGVIKPPRRRKNPDAMPRKRTGKKDRHSKICTAQGVRDRRMRLSLPIARKFFDLQDMLGFDKASKTIEWLFSKSRKAIKNLLINQSLPPSKHSYLNGDYEYVNDDDDDDGDDDDDDDDEREEINEFVIPGDSNNNEARNEMITYEKEEVSKSRKVMNNYKNAKESREKARERARERTVEKMKLKRSKLWYDSNLANHNNLDQPFLYNNFHDSQKGEFHEGHAHHTIGHLYENLGNFDGNNLRQMDIHQTFNFENNDEMIVPHEIDCSYTNNGLMGIIGNWDANGYRMNPSNIGATSNMISVSGNNLTSFWCLPSSRTFPFSLQ</sequence>
<accession>A0AAV3RBS1</accession>
<feature type="region of interest" description="Disordered" evidence="8">
    <location>
        <begin position="113"/>
        <end position="145"/>
    </location>
</feature>
<evidence type="ECO:0000259" key="9">
    <source>
        <dbReference type="PROSITE" id="PS51369"/>
    </source>
</evidence>
<evidence type="ECO:0000313" key="11">
    <source>
        <dbReference type="EMBL" id="GAA0173289.1"/>
    </source>
</evidence>
<keyword evidence="2" id="KW-0217">Developmental protein</keyword>
<keyword evidence="5" id="KW-0804">Transcription</keyword>
<dbReference type="GO" id="GO:0043565">
    <property type="term" value="F:sequence-specific DNA binding"/>
    <property type="evidence" value="ECO:0007669"/>
    <property type="project" value="TreeGrafter"/>
</dbReference>
<dbReference type="AlphaFoldDB" id="A0AAV3RBS1"/>
<evidence type="ECO:0000256" key="1">
    <source>
        <dbReference type="ARBA" id="ARBA00004123"/>
    </source>
</evidence>
<evidence type="ECO:0000256" key="4">
    <source>
        <dbReference type="ARBA" id="ARBA00023125"/>
    </source>
</evidence>
<feature type="compositionally biased region" description="Acidic residues" evidence="8">
    <location>
        <begin position="127"/>
        <end position="145"/>
    </location>
</feature>
<reference evidence="11 12" key="1">
    <citation type="submission" date="2024-01" db="EMBL/GenBank/DDBJ databases">
        <title>The complete chloroplast genome sequence of Lithospermum erythrorhizon: insights into the phylogenetic relationship among Boraginaceae species and the maternal lineages of purple gromwells.</title>
        <authorList>
            <person name="Okada T."/>
            <person name="Watanabe K."/>
        </authorList>
    </citation>
    <scope>NUCLEOTIDE SEQUENCE [LARGE SCALE GENOMIC DNA]</scope>
</reference>
<feature type="coiled-coil region" evidence="7">
    <location>
        <begin position="178"/>
        <end position="205"/>
    </location>
</feature>
<dbReference type="InterPro" id="IPR005333">
    <property type="entry name" value="Transcription_factor_TCP"/>
</dbReference>
<evidence type="ECO:0000256" key="6">
    <source>
        <dbReference type="ARBA" id="ARBA00023242"/>
    </source>
</evidence>
<evidence type="ECO:0000313" key="12">
    <source>
        <dbReference type="Proteomes" id="UP001454036"/>
    </source>
</evidence>
<dbReference type="EMBL" id="BAABME010008530">
    <property type="protein sequence ID" value="GAA0173289.1"/>
    <property type="molecule type" value="Genomic_DNA"/>
</dbReference>
<dbReference type="InterPro" id="IPR017887">
    <property type="entry name" value="TF_TCP_subgr"/>
</dbReference>
<dbReference type="Pfam" id="PF03634">
    <property type="entry name" value="TCP"/>
    <property type="match status" value="1"/>
</dbReference>
<dbReference type="GO" id="GO:0005634">
    <property type="term" value="C:nucleus"/>
    <property type="evidence" value="ECO:0007669"/>
    <property type="project" value="UniProtKB-SubCell"/>
</dbReference>
<evidence type="ECO:0000256" key="3">
    <source>
        <dbReference type="ARBA" id="ARBA00023015"/>
    </source>
</evidence>
<keyword evidence="7" id="KW-0175">Coiled coil</keyword>
<comment type="caution">
    <text evidence="11">The sequence shown here is derived from an EMBL/GenBank/DDBJ whole genome shotgun (WGS) entry which is preliminary data.</text>
</comment>
<evidence type="ECO:0000256" key="7">
    <source>
        <dbReference type="SAM" id="Coils"/>
    </source>
</evidence>
<dbReference type="Proteomes" id="UP001454036">
    <property type="component" value="Unassembled WGS sequence"/>
</dbReference>
<dbReference type="GO" id="GO:0003700">
    <property type="term" value="F:DNA-binding transcription factor activity"/>
    <property type="evidence" value="ECO:0007669"/>
    <property type="project" value="InterPro"/>
</dbReference>
<feature type="compositionally biased region" description="Basic residues" evidence="8">
    <location>
        <begin position="44"/>
        <end position="55"/>
    </location>
</feature>
<keyword evidence="6" id="KW-0539">Nucleus</keyword>
<comment type="subcellular location">
    <subcellularLocation>
        <location evidence="1">Nucleus</location>
    </subcellularLocation>
</comment>
<dbReference type="PANTHER" id="PTHR31072">
    <property type="entry name" value="TRANSCRIPTION FACTOR TCP4-RELATED"/>
    <property type="match status" value="1"/>
</dbReference>
<feature type="domain" description="TCP" evidence="9">
    <location>
        <begin position="49"/>
        <end position="107"/>
    </location>
</feature>
<keyword evidence="3" id="KW-0805">Transcription regulation</keyword>
<dbReference type="InterPro" id="IPR017888">
    <property type="entry name" value="CYC/TB1_R_domain"/>
</dbReference>
<dbReference type="PROSITE" id="PS51370">
    <property type="entry name" value="R"/>
    <property type="match status" value="1"/>
</dbReference>
<evidence type="ECO:0000259" key="10">
    <source>
        <dbReference type="PROSITE" id="PS51370"/>
    </source>
</evidence>
<dbReference type="GO" id="GO:2000032">
    <property type="term" value="P:regulation of secondary shoot formation"/>
    <property type="evidence" value="ECO:0007669"/>
    <property type="project" value="TreeGrafter"/>
</dbReference>
<keyword evidence="4 11" id="KW-0238">DNA-binding</keyword>
<feature type="region of interest" description="Disordered" evidence="8">
    <location>
        <begin position="1"/>
        <end position="55"/>
    </location>
</feature>
<dbReference type="PANTHER" id="PTHR31072:SF87">
    <property type="entry name" value="TRANSCRIPTION FACTOR TCP12"/>
    <property type="match status" value="1"/>
</dbReference>
<protein>
    <submittedName>
        <fullName evidence="11">DNA-binding transcription factor</fullName>
    </submittedName>
</protein>
<evidence type="ECO:0000256" key="2">
    <source>
        <dbReference type="ARBA" id="ARBA00022473"/>
    </source>
</evidence>